<comment type="caution">
    <text evidence="3">The sequence shown here is derived from an EMBL/GenBank/DDBJ whole genome shotgun (WGS) entry which is preliminary data.</text>
</comment>
<name>A0AAV9PKK5_9PEZI</name>
<dbReference type="Proteomes" id="UP001337655">
    <property type="component" value="Unassembled WGS sequence"/>
</dbReference>
<protein>
    <recommendedName>
        <fullName evidence="2">BTB domain-containing protein</fullName>
    </recommendedName>
</protein>
<keyword evidence="4" id="KW-1185">Reference proteome</keyword>
<dbReference type="PANTHER" id="PTHR47843:SF2">
    <property type="entry name" value="BTB DOMAIN-CONTAINING PROTEIN"/>
    <property type="match status" value="1"/>
</dbReference>
<dbReference type="AlphaFoldDB" id="A0AAV9PKK5"/>
<dbReference type="InterPro" id="IPR000210">
    <property type="entry name" value="BTB/POZ_dom"/>
</dbReference>
<gene>
    <name evidence="3" type="ORF">LTR77_003302</name>
</gene>
<dbReference type="CDD" id="cd18186">
    <property type="entry name" value="BTB_POZ_ZBTB_KLHL-like"/>
    <property type="match status" value="1"/>
</dbReference>
<evidence type="ECO:0000259" key="2">
    <source>
        <dbReference type="PROSITE" id="PS50097"/>
    </source>
</evidence>
<dbReference type="PROSITE" id="PS50097">
    <property type="entry name" value="BTB"/>
    <property type="match status" value="1"/>
</dbReference>
<evidence type="ECO:0000313" key="3">
    <source>
        <dbReference type="EMBL" id="KAK5173180.1"/>
    </source>
</evidence>
<evidence type="ECO:0000313" key="4">
    <source>
        <dbReference type="Proteomes" id="UP001337655"/>
    </source>
</evidence>
<sequence length="273" mass="30891">MQATQGERGTPKRWMVESPVDEPASKARRRDDGSSEATVFDFTYARVSDLRSATQPIVVVQVGKHPHRQASMNIHEHILKASSQFFAAAVKDQWTKSLPRIVELPEEEPKVFAIYTTWRYCRKIAIADVGPNLKTLQRWDLLVNAYLLGERYMDSLLKDTIVDMMDESLQALADGERRGPLPATVADLYNGTASTSRCRALLAEYTADFAFPDPFEAARKSSDLVFDVAKLLVERRGLPAKRFSRKTNNPSHYHEHEGGVKNCHLTRVVHPWP</sequence>
<accession>A0AAV9PKK5</accession>
<feature type="region of interest" description="Disordered" evidence="1">
    <location>
        <begin position="1"/>
        <end position="32"/>
    </location>
</feature>
<dbReference type="SUPFAM" id="SSF54695">
    <property type="entry name" value="POZ domain"/>
    <property type="match status" value="1"/>
</dbReference>
<dbReference type="PANTHER" id="PTHR47843">
    <property type="entry name" value="BTB DOMAIN-CONTAINING PROTEIN-RELATED"/>
    <property type="match status" value="1"/>
</dbReference>
<organism evidence="3 4">
    <name type="scientific">Saxophila tyrrhenica</name>
    <dbReference type="NCBI Taxonomy" id="1690608"/>
    <lineage>
        <taxon>Eukaryota</taxon>
        <taxon>Fungi</taxon>
        <taxon>Dikarya</taxon>
        <taxon>Ascomycota</taxon>
        <taxon>Pezizomycotina</taxon>
        <taxon>Dothideomycetes</taxon>
        <taxon>Dothideomycetidae</taxon>
        <taxon>Mycosphaerellales</taxon>
        <taxon>Extremaceae</taxon>
        <taxon>Saxophila</taxon>
    </lineage>
</organism>
<proteinExistence type="predicted"/>
<dbReference type="RefSeq" id="XP_064661898.1">
    <property type="nucleotide sequence ID" value="XM_064800559.1"/>
</dbReference>
<reference evidence="3 4" key="1">
    <citation type="submission" date="2023-08" db="EMBL/GenBank/DDBJ databases">
        <title>Black Yeasts Isolated from many extreme environments.</title>
        <authorList>
            <person name="Coleine C."/>
            <person name="Stajich J.E."/>
            <person name="Selbmann L."/>
        </authorList>
    </citation>
    <scope>NUCLEOTIDE SEQUENCE [LARGE SCALE GENOMIC DNA]</scope>
    <source>
        <strain evidence="3 4">CCFEE 5935</strain>
    </source>
</reference>
<dbReference type="Gene3D" id="3.30.710.10">
    <property type="entry name" value="Potassium Channel Kv1.1, Chain A"/>
    <property type="match status" value="1"/>
</dbReference>
<dbReference type="GeneID" id="89924649"/>
<feature type="compositionally biased region" description="Basic and acidic residues" evidence="1">
    <location>
        <begin position="23"/>
        <end position="32"/>
    </location>
</feature>
<dbReference type="EMBL" id="JAVRRT010000004">
    <property type="protein sequence ID" value="KAK5173180.1"/>
    <property type="molecule type" value="Genomic_DNA"/>
</dbReference>
<feature type="domain" description="BTB" evidence="2">
    <location>
        <begin position="58"/>
        <end position="128"/>
    </location>
</feature>
<dbReference type="InterPro" id="IPR011333">
    <property type="entry name" value="SKP1/BTB/POZ_sf"/>
</dbReference>
<evidence type="ECO:0000256" key="1">
    <source>
        <dbReference type="SAM" id="MobiDB-lite"/>
    </source>
</evidence>